<proteinExistence type="predicted"/>
<dbReference type="InterPro" id="IPR003660">
    <property type="entry name" value="HAMP_dom"/>
</dbReference>
<evidence type="ECO:0000313" key="17">
    <source>
        <dbReference type="Proteomes" id="UP000538292"/>
    </source>
</evidence>
<feature type="domain" description="Histidine kinase" evidence="14">
    <location>
        <begin position="259"/>
        <end position="473"/>
    </location>
</feature>
<evidence type="ECO:0000256" key="4">
    <source>
        <dbReference type="ARBA" id="ARBA00022475"/>
    </source>
</evidence>
<dbReference type="InterPro" id="IPR036097">
    <property type="entry name" value="HisK_dim/P_sf"/>
</dbReference>
<dbReference type="InterPro" id="IPR005467">
    <property type="entry name" value="His_kinase_dom"/>
</dbReference>
<dbReference type="PRINTS" id="PR00344">
    <property type="entry name" value="BCTRLSENSOR"/>
</dbReference>
<dbReference type="PANTHER" id="PTHR45453:SF3">
    <property type="entry name" value="HISTIDINE KINASE"/>
    <property type="match status" value="1"/>
</dbReference>
<dbReference type="SUPFAM" id="SSF55874">
    <property type="entry name" value="ATPase domain of HSP90 chaperone/DNA topoisomerase II/histidine kinase"/>
    <property type="match status" value="1"/>
</dbReference>
<organism evidence="16 17">
    <name type="scientific">Thermoactinomyces mirandus</name>
    <dbReference type="NCBI Taxonomy" id="2756294"/>
    <lineage>
        <taxon>Bacteria</taxon>
        <taxon>Bacillati</taxon>
        <taxon>Bacillota</taxon>
        <taxon>Bacilli</taxon>
        <taxon>Bacillales</taxon>
        <taxon>Thermoactinomycetaceae</taxon>
        <taxon>Thermoactinomyces</taxon>
    </lineage>
</organism>
<dbReference type="InterPro" id="IPR036890">
    <property type="entry name" value="HATPase_C_sf"/>
</dbReference>
<dbReference type="InterPro" id="IPR050351">
    <property type="entry name" value="BphY/WalK/GraS-like"/>
</dbReference>
<gene>
    <name evidence="16" type="ORF">H2C83_11050</name>
</gene>
<dbReference type="InterPro" id="IPR004358">
    <property type="entry name" value="Sig_transdc_His_kin-like_C"/>
</dbReference>
<dbReference type="Pfam" id="PF00512">
    <property type="entry name" value="HisKA"/>
    <property type="match status" value="1"/>
</dbReference>
<dbReference type="EMBL" id="JACEOL010000036">
    <property type="protein sequence ID" value="MBA4602840.1"/>
    <property type="molecule type" value="Genomic_DNA"/>
</dbReference>
<keyword evidence="13" id="KW-0812">Transmembrane</keyword>
<dbReference type="CDD" id="cd00082">
    <property type="entry name" value="HisKA"/>
    <property type="match status" value="1"/>
</dbReference>
<dbReference type="AlphaFoldDB" id="A0A7W2ASM9"/>
<dbReference type="Pfam" id="PF00672">
    <property type="entry name" value="HAMP"/>
    <property type="match status" value="1"/>
</dbReference>
<reference evidence="16 17" key="1">
    <citation type="submission" date="2020-07" db="EMBL/GenBank/DDBJ databases">
        <title>Thermoactinomyces phylogeny.</title>
        <authorList>
            <person name="Dunlap C."/>
        </authorList>
    </citation>
    <scope>NUCLEOTIDE SEQUENCE [LARGE SCALE GENOMIC DNA]</scope>
    <source>
        <strain evidence="16 17">AMNI-1</strain>
    </source>
</reference>
<dbReference type="PROSITE" id="PS50109">
    <property type="entry name" value="HIS_KIN"/>
    <property type="match status" value="1"/>
</dbReference>
<dbReference type="PANTHER" id="PTHR45453">
    <property type="entry name" value="PHOSPHATE REGULON SENSOR PROTEIN PHOR"/>
    <property type="match status" value="1"/>
</dbReference>
<keyword evidence="4" id="KW-1003">Cell membrane</keyword>
<dbReference type="GO" id="GO:0005524">
    <property type="term" value="F:ATP binding"/>
    <property type="evidence" value="ECO:0007669"/>
    <property type="project" value="UniProtKB-KW"/>
</dbReference>
<evidence type="ECO:0000256" key="3">
    <source>
        <dbReference type="ARBA" id="ARBA00012438"/>
    </source>
</evidence>
<evidence type="ECO:0000259" key="15">
    <source>
        <dbReference type="PROSITE" id="PS50885"/>
    </source>
</evidence>
<accession>A0A7W2ASM9</accession>
<dbReference type="SMART" id="SM00304">
    <property type="entry name" value="HAMP"/>
    <property type="match status" value="1"/>
</dbReference>
<keyword evidence="17" id="KW-1185">Reference proteome</keyword>
<dbReference type="SMART" id="SM00388">
    <property type="entry name" value="HisKA"/>
    <property type="match status" value="1"/>
</dbReference>
<comment type="catalytic activity">
    <reaction evidence="1">
        <text>ATP + protein L-histidine = ADP + protein N-phospho-L-histidine.</text>
        <dbReference type="EC" id="2.7.13.3"/>
    </reaction>
</comment>
<evidence type="ECO:0000256" key="5">
    <source>
        <dbReference type="ARBA" id="ARBA00022553"/>
    </source>
</evidence>
<evidence type="ECO:0000256" key="2">
    <source>
        <dbReference type="ARBA" id="ARBA00004651"/>
    </source>
</evidence>
<dbReference type="Gene3D" id="3.30.565.10">
    <property type="entry name" value="Histidine kinase-like ATPase, C-terminal domain"/>
    <property type="match status" value="1"/>
</dbReference>
<keyword evidence="7" id="KW-0547">Nucleotide-binding</keyword>
<dbReference type="GO" id="GO:0004721">
    <property type="term" value="F:phosphoprotein phosphatase activity"/>
    <property type="evidence" value="ECO:0007669"/>
    <property type="project" value="TreeGrafter"/>
</dbReference>
<dbReference type="GO" id="GO:0005886">
    <property type="term" value="C:plasma membrane"/>
    <property type="evidence" value="ECO:0007669"/>
    <property type="project" value="UniProtKB-SubCell"/>
</dbReference>
<dbReference type="SMART" id="SM00387">
    <property type="entry name" value="HATPase_c"/>
    <property type="match status" value="1"/>
</dbReference>
<dbReference type="GO" id="GO:0016036">
    <property type="term" value="P:cellular response to phosphate starvation"/>
    <property type="evidence" value="ECO:0007669"/>
    <property type="project" value="TreeGrafter"/>
</dbReference>
<dbReference type="EC" id="2.7.13.3" evidence="3"/>
<protein>
    <recommendedName>
        <fullName evidence="3">histidine kinase</fullName>
        <ecNumber evidence="3">2.7.13.3</ecNumber>
    </recommendedName>
</protein>
<keyword evidence="10" id="KW-0902">Two-component regulatory system</keyword>
<evidence type="ECO:0000256" key="1">
    <source>
        <dbReference type="ARBA" id="ARBA00000085"/>
    </source>
</evidence>
<evidence type="ECO:0000256" key="11">
    <source>
        <dbReference type="ARBA" id="ARBA00023136"/>
    </source>
</evidence>
<evidence type="ECO:0000256" key="10">
    <source>
        <dbReference type="ARBA" id="ARBA00023012"/>
    </source>
</evidence>
<dbReference type="SUPFAM" id="SSF158472">
    <property type="entry name" value="HAMP domain-like"/>
    <property type="match status" value="1"/>
</dbReference>
<dbReference type="Gene3D" id="6.10.340.10">
    <property type="match status" value="1"/>
</dbReference>
<dbReference type="SUPFAM" id="SSF47384">
    <property type="entry name" value="Homodimeric domain of signal transducing histidine kinase"/>
    <property type="match status" value="1"/>
</dbReference>
<dbReference type="InterPro" id="IPR003661">
    <property type="entry name" value="HisK_dim/P_dom"/>
</dbReference>
<feature type="coiled-coil region" evidence="12">
    <location>
        <begin position="211"/>
        <end position="252"/>
    </location>
</feature>
<keyword evidence="6" id="KW-0808">Transferase</keyword>
<comment type="caution">
    <text evidence="16">The sequence shown here is derived from an EMBL/GenBank/DDBJ whole genome shotgun (WGS) entry which is preliminary data.</text>
</comment>
<keyword evidence="11 13" id="KW-0472">Membrane</keyword>
<evidence type="ECO:0000313" key="16">
    <source>
        <dbReference type="EMBL" id="MBA4602840.1"/>
    </source>
</evidence>
<feature type="domain" description="HAMP" evidence="15">
    <location>
        <begin position="178"/>
        <end position="230"/>
    </location>
</feature>
<feature type="transmembrane region" description="Helical" evidence="13">
    <location>
        <begin position="12"/>
        <end position="35"/>
    </location>
</feature>
<keyword evidence="13" id="KW-1133">Transmembrane helix</keyword>
<keyword evidence="5" id="KW-0597">Phosphoprotein</keyword>
<comment type="subcellular location">
    <subcellularLocation>
        <location evidence="2">Cell membrane</location>
        <topology evidence="2">Multi-pass membrane protein</topology>
    </subcellularLocation>
</comment>
<dbReference type="CDD" id="cd06225">
    <property type="entry name" value="HAMP"/>
    <property type="match status" value="1"/>
</dbReference>
<keyword evidence="8 16" id="KW-0418">Kinase</keyword>
<sequence length="478" mass="54374">MIPQRQGITRKIFLITSALLALSTTVIFASFYFLLPSFYYQYKINNLNHGIQQLLNTVRPLTISQSQDILYKFTHDYNVDLAIRDQQGNMMIIPAVDSQLYKIPSASKSGLSSGTDKNTPPIQVLEKPIVFQSGRFTATFIATMQPIDEASSAILMFMPYMAIFVLLISVGGAFLYAKLIAQPLLKINEVAKRMAKLDFSQTCPAHSDDEIGELSQSLNELSQNLKRTMTELKQANNRLKDDIQREREQETRRREFMATISHELKSPITAVMGQLEGMIHQIGVYKDRDKYLYRSYMVMQNMQQLVKEILEVSKLESCTFIPSKKPVHLTSMIEAVVKRLDFFCQDKQLQLKVQLEPEIIIHADPDLLQKAISNVIHNAMNYSPPQALVEVKLKRLTHVQLSVFNTGTFIPESELDKIFDPFYRLEKSRNRSTGGSGLGLFIVKKILEIHSFPYQLTNEKNGVLFTIDFPANGQSSPC</sequence>
<evidence type="ECO:0000256" key="13">
    <source>
        <dbReference type="SAM" id="Phobius"/>
    </source>
</evidence>
<dbReference type="GO" id="GO:0000155">
    <property type="term" value="F:phosphorelay sensor kinase activity"/>
    <property type="evidence" value="ECO:0007669"/>
    <property type="project" value="InterPro"/>
</dbReference>
<evidence type="ECO:0000256" key="6">
    <source>
        <dbReference type="ARBA" id="ARBA00022679"/>
    </source>
</evidence>
<evidence type="ECO:0000256" key="12">
    <source>
        <dbReference type="SAM" id="Coils"/>
    </source>
</evidence>
<evidence type="ECO:0000256" key="9">
    <source>
        <dbReference type="ARBA" id="ARBA00022840"/>
    </source>
</evidence>
<feature type="transmembrane region" description="Helical" evidence="13">
    <location>
        <begin position="153"/>
        <end position="177"/>
    </location>
</feature>
<dbReference type="Pfam" id="PF02518">
    <property type="entry name" value="HATPase_c"/>
    <property type="match status" value="1"/>
</dbReference>
<dbReference type="PROSITE" id="PS50885">
    <property type="entry name" value="HAMP"/>
    <property type="match status" value="1"/>
</dbReference>
<evidence type="ECO:0000256" key="8">
    <source>
        <dbReference type="ARBA" id="ARBA00022777"/>
    </source>
</evidence>
<evidence type="ECO:0000256" key="7">
    <source>
        <dbReference type="ARBA" id="ARBA00022741"/>
    </source>
</evidence>
<keyword evidence="12" id="KW-0175">Coiled coil</keyword>
<dbReference type="RefSeq" id="WP_181740791.1">
    <property type="nucleotide sequence ID" value="NZ_JACEOL010000036.1"/>
</dbReference>
<keyword evidence="9" id="KW-0067">ATP-binding</keyword>
<evidence type="ECO:0000259" key="14">
    <source>
        <dbReference type="PROSITE" id="PS50109"/>
    </source>
</evidence>
<dbReference type="Gene3D" id="1.10.287.130">
    <property type="match status" value="1"/>
</dbReference>
<dbReference type="InterPro" id="IPR003594">
    <property type="entry name" value="HATPase_dom"/>
</dbReference>
<dbReference type="Proteomes" id="UP000538292">
    <property type="component" value="Unassembled WGS sequence"/>
</dbReference>
<name>A0A7W2ASM9_9BACL</name>